<comment type="caution">
    <text evidence="2">The sequence shown here is derived from an EMBL/GenBank/DDBJ whole genome shotgun (WGS) entry which is preliminary data.</text>
</comment>
<evidence type="ECO:0000313" key="3">
    <source>
        <dbReference type="Proteomes" id="UP000774130"/>
    </source>
</evidence>
<evidence type="ECO:0000313" key="2">
    <source>
        <dbReference type="EMBL" id="MBV7391925.1"/>
    </source>
</evidence>
<accession>A0ABS6TG62</accession>
<gene>
    <name evidence="2" type="ORF">KUA55_14650</name>
</gene>
<feature type="transmembrane region" description="Helical" evidence="1">
    <location>
        <begin position="94"/>
        <end position="114"/>
    </location>
</feature>
<protein>
    <submittedName>
        <fullName evidence="2">Conjugal transfer protein TraX</fullName>
    </submittedName>
</protein>
<dbReference type="EMBL" id="JAHUZB010000006">
    <property type="protein sequence ID" value="MBV7391925.1"/>
    <property type="molecule type" value="Genomic_DNA"/>
</dbReference>
<feature type="transmembrane region" description="Helical" evidence="1">
    <location>
        <begin position="244"/>
        <end position="264"/>
    </location>
</feature>
<dbReference type="Pfam" id="PF05857">
    <property type="entry name" value="TraX"/>
    <property type="match status" value="1"/>
</dbReference>
<feature type="transmembrane region" description="Helical" evidence="1">
    <location>
        <begin position="155"/>
        <end position="188"/>
    </location>
</feature>
<name>A0ABS6TG62_9ENTE</name>
<reference evidence="2 3" key="1">
    <citation type="submission" date="2021-06" db="EMBL/GenBank/DDBJ databases">
        <title>Enterococcus alishanensis sp. nov., a novel lactic acid bacterium isolated from fresh coffee beans.</title>
        <authorList>
            <person name="Chen Y.-S."/>
        </authorList>
    </citation>
    <scope>NUCLEOTIDE SEQUENCE [LARGE SCALE GENOMIC DNA]</scope>
    <source>
        <strain evidence="2 3">ALS3</strain>
    </source>
</reference>
<dbReference type="InterPro" id="IPR008875">
    <property type="entry name" value="TraX"/>
</dbReference>
<organism evidence="2 3">
    <name type="scientific">Enterococcus alishanensis</name>
    <dbReference type="NCBI Taxonomy" id="1303817"/>
    <lineage>
        <taxon>Bacteria</taxon>
        <taxon>Bacillati</taxon>
        <taxon>Bacillota</taxon>
        <taxon>Bacilli</taxon>
        <taxon>Lactobacillales</taxon>
        <taxon>Enterococcaceae</taxon>
        <taxon>Enterococcus</taxon>
    </lineage>
</organism>
<keyword evidence="1" id="KW-0472">Membrane</keyword>
<keyword evidence="1" id="KW-1133">Transmembrane helix</keyword>
<proteinExistence type="predicted"/>
<keyword evidence="3" id="KW-1185">Reference proteome</keyword>
<evidence type="ECO:0000256" key="1">
    <source>
        <dbReference type="SAM" id="Phobius"/>
    </source>
</evidence>
<dbReference type="RefSeq" id="WP_218327132.1">
    <property type="nucleotide sequence ID" value="NZ_JAHUZB010000006.1"/>
</dbReference>
<feature type="transmembrane region" description="Helical" evidence="1">
    <location>
        <begin position="68"/>
        <end position="88"/>
    </location>
</feature>
<sequence>MKTKVNGFQIKVIGVITMVFDHLGQFFSFLGIPLWFHWIGRIAAPLFLFESSEGFIHTSNRKKYMFRLLIGFWIMSVGDWILNTYFAIGNAIVINNIFGTLLVGTIYMQSIEFLKSGVKNKASKDILSGIGLFLLPILTSVLPLLGAFTGGSSAIVNWIALLSGFLLPSLLLAEGGFLFVLLAVLFYLFHGKKIWQVLSLVVIAAISYFAGGGNPFTDNYQWMMLLSAIPIILYDGTKGKSMRNFFYIFYPAHIFIFALISYFIQR</sequence>
<keyword evidence="1" id="KW-0812">Transmembrane</keyword>
<dbReference type="Proteomes" id="UP000774130">
    <property type="component" value="Unassembled WGS sequence"/>
</dbReference>
<feature type="transmembrane region" description="Helical" evidence="1">
    <location>
        <begin position="12"/>
        <end position="32"/>
    </location>
</feature>
<feature type="transmembrane region" description="Helical" evidence="1">
    <location>
        <begin position="195"/>
        <end position="213"/>
    </location>
</feature>
<feature type="transmembrane region" description="Helical" evidence="1">
    <location>
        <begin position="126"/>
        <end position="149"/>
    </location>
</feature>